<evidence type="ECO:0000259" key="1">
    <source>
        <dbReference type="Pfam" id="PF08769"/>
    </source>
</evidence>
<dbReference type="EMBL" id="WNME01000009">
    <property type="protein sequence ID" value="MUB64375.1"/>
    <property type="molecule type" value="Genomic_DNA"/>
</dbReference>
<dbReference type="AlphaFoldDB" id="A0AAW9WGY6"/>
<name>A0AAW9WGY6_9FIRM</name>
<dbReference type="SUPFAM" id="SSF46894">
    <property type="entry name" value="C-terminal effector domain of the bipartite response regulators"/>
    <property type="match status" value="1"/>
</dbReference>
<dbReference type="GO" id="GO:0005737">
    <property type="term" value="C:cytoplasm"/>
    <property type="evidence" value="ECO:0007669"/>
    <property type="project" value="InterPro"/>
</dbReference>
<organism evidence="2 3">
    <name type="scientific">Hungatella hathewayi</name>
    <dbReference type="NCBI Taxonomy" id="154046"/>
    <lineage>
        <taxon>Bacteria</taxon>
        <taxon>Bacillati</taxon>
        <taxon>Bacillota</taxon>
        <taxon>Clostridia</taxon>
        <taxon>Lachnospirales</taxon>
        <taxon>Lachnospiraceae</taxon>
        <taxon>Hungatella</taxon>
    </lineage>
</organism>
<dbReference type="Proteomes" id="UP000434223">
    <property type="component" value="Unassembled WGS sequence"/>
</dbReference>
<dbReference type="GO" id="GO:0005509">
    <property type="term" value="F:calcium ion binding"/>
    <property type="evidence" value="ECO:0007669"/>
    <property type="project" value="InterPro"/>
</dbReference>
<accession>A0AAW9WGY6</accession>
<feature type="domain" description="Sporulation initiation factor Spo0A C-terminal" evidence="1">
    <location>
        <begin position="11"/>
        <end position="73"/>
    </location>
</feature>
<evidence type="ECO:0000313" key="3">
    <source>
        <dbReference type="Proteomes" id="UP000434223"/>
    </source>
</evidence>
<sequence>MSRKYERETSNLLRCLGSNNSYKGFRYTSYGVGLDIHDPELLTYISKGLYVEISSKFHTSIYHIVNQFKRTCKFTANFQNAHHLFNVLYNRLIPRLFYQVD</sequence>
<dbReference type="Gene3D" id="1.10.10.10">
    <property type="entry name" value="Winged helix-like DNA-binding domain superfamily/Winged helix DNA-binding domain"/>
    <property type="match status" value="1"/>
</dbReference>
<proteinExistence type="predicted"/>
<comment type="caution">
    <text evidence="2">The sequence shown here is derived from an EMBL/GenBank/DDBJ whole genome shotgun (WGS) entry which is preliminary data.</text>
</comment>
<dbReference type="InterPro" id="IPR014879">
    <property type="entry name" value="Spo0A_C"/>
</dbReference>
<dbReference type="GO" id="GO:0042173">
    <property type="term" value="P:regulation of sporulation resulting in formation of a cellular spore"/>
    <property type="evidence" value="ECO:0007669"/>
    <property type="project" value="InterPro"/>
</dbReference>
<evidence type="ECO:0000313" key="2">
    <source>
        <dbReference type="EMBL" id="MUB64375.1"/>
    </source>
</evidence>
<dbReference type="InterPro" id="IPR016032">
    <property type="entry name" value="Sig_transdc_resp-reg_C-effctor"/>
</dbReference>
<protein>
    <recommendedName>
        <fullName evidence="1">Sporulation initiation factor Spo0A C-terminal domain-containing protein</fullName>
    </recommendedName>
</protein>
<dbReference type="Pfam" id="PF08769">
    <property type="entry name" value="Spo0A_C"/>
    <property type="match status" value="1"/>
</dbReference>
<reference evidence="2 3" key="1">
    <citation type="submission" date="2019-09" db="EMBL/GenBank/DDBJ databases">
        <title>Draft genome sequencing of Hungatella hathewayi 123Y-2.</title>
        <authorList>
            <person name="Lv Q."/>
            <person name="Li S."/>
        </authorList>
    </citation>
    <scope>NUCLEOTIDE SEQUENCE [LARGE SCALE GENOMIC DNA]</scope>
    <source>
        <strain evidence="2 3">123Y-2</strain>
    </source>
</reference>
<dbReference type="GO" id="GO:0003677">
    <property type="term" value="F:DNA binding"/>
    <property type="evidence" value="ECO:0007669"/>
    <property type="project" value="InterPro"/>
</dbReference>
<gene>
    <name evidence="2" type="ORF">GNE07_15130</name>
</gene>
<dbReference type="InterPro" id="IPR036388">
    <property type="entry name" value="WH-like_DNA-bd_sf"/>
</dbReference>
<dbReference type="GO" id="GO:0003700">
    <property type="term" value="F:DNA-binding transcription factor activity"/>
    <property type="evidence" value="ECO:0007669"/>
    <property type="project" value="InterPro"/>
</dbReference>